<dbReference type="EMBL" id="WIGM01000119">
    <property type="protein sequence ID" value="KAF6839002.1"/>
    <property type="molecule type" value="Genomic_DNA"/>
</dbReference>
<dbReference type="Proteomes" id="UP000639643">
    <property type="component" value="Unassembled WGS sequence"/>
</dbReference>
<keyword evidence="2" id="KW-1185">Reference proteome</keyword>
<organism evidence="1 2">
    <name type="scientific">Colletotrichum musicola</name>
    <dbReference type="NCBI Taxonomy" id="2175873"/>
    <lineage>
        <taxon>Eukaryota</taxon>
        <taxon>Fungi</taxon>
        <taxon>Dikarya</taxon>
        <taxon>Ascomycota</taxon>
        <taxon>Pezizomycotina</taxon>
        <taxon>Sordariomycetes</taxon>
        <taxon>Hypocreomycetidae</taxon>
        <taxon>Glomerellales</taxon>
        <taxon>Glomerellaceae</taxon>
        <taxon>Colletotrichum</taxon>
        <taxon>Colletotrichum orchidearum species complex</taxon>
    </lineage>
</organism>
<evidence type="ECO:0000313" key="1">
    <source>
        <dbReference type="EMBL" id="KAF6839002.1"/>
    </source>
</evidence>
<dbReference type="AlphaFoldDB" id="A0A8H6KWJ8"/>
<comment type="caution">
    <text evidence="1">The sequence shown here is derived from an EMBL/GenBank/DDBJ whole genome shotgun (WGS) entry which is preliminary data.</text>
</comment>
<evidence type="ECO:0000313" key="2">
    <source>
        <dbReference type="Proteomes" id="UP000639643"/>
    </source>
</evidence>
<sequence>MARIPSIYPSTHILTWWSCNIIQGNLGLLTPTRKHGTDIRGPQLEQRLCRSGYYSGHFKLDEDEAEVNDEDTDEELGEGELDGKVLVDDGPLVVGELDWELLAELEDVTPGVVVDVDDVLAGVTDDEPLELVEVAPEELVVDEGTDVLGALELEELDRIVLELVAEELADVVLVEEEVTDVEL</sequence>
<gene>
    <name evidence="1" type="ORF">CMUS01_04411</name>
</gene>
<accession>A0A8H6KWJ8</accession>
<proteinExistence type="predicted"/>
<name>A0A8H6KWJ8_9PEZI</name>
<reference evidence="1" key="1">
    <citation type="journal article" date="2020" name="Phytopathology">
        <title>Genome Sequence Resources of Colletotrichum truncatum, C. plurivorum, C. musicola, and C. sojae: Four Species Pathogenic to Soybean (Glycine max).</title>
        <authorList>
            <person name="Rogerio F."/>
            <person name="Boufleur T.R."/>
            <person name="Ciampi-Guillardi M."/>
            <person name="Sukno S.A."/>
            <person name="Thon M.R."/>
            <person name="Massola Junior N.S."/>
            <person name="Baroncelli R."/>
        </authorList>
    </citation>
    <scope>NUCLEOTIDE SEQUENCE</scope>
    <source>
        <strain evidence="1">LFN0074</strain>
    </source>
</reference>
<protein>
    <submittedName>
        <fullName evidence="1">Uncharacterized protein</fullName>
    </submittedName>
</protein>